<proteinExistence type="predicted"/>
<feature type="compositionally biased region" description="Basic and acidic residues" evidence="2">
    <location>
        <begin position="311"/>
        <end position="325"/>
    </location>
</feature>
<evidence type="ECO:0000259" key="3">
    <source>
        <dbReference type="PROSITE" id="PS50174"/>
    </source>
</evidence>
<dbReference type="InterPro" id="IPR000467">
    <property type="entry name" value="G_patch_dom"/>
</dbReference>
<evidence type="ECO:0000313" key="4">
    <source>
        <dbReference type="EMBL" id="KIY99404.1"/>
    </source>
</evidence>
<keyword evidence="5" id="KW-1185">Reference proteome</keyword>
<feature type="compositionally biased region" description="Gly residues" evidence="2">
    <location>
        <begin position="132"/>
        <end position="148"/>
    </location>
</feature>
<dbReference type="GeneID" id="25741431"/>
<feature type="compositionally biased region" description="Basic residues" evidence="2">
    <location>
        <begin position="245"/>
        <end position="262"/>
    </location>
</feature>
<dbReference type="EMBL" id="KK101857">
    <property type="protein sequence ID" value="KIY99404.1"/>
    <property type="molecule type" value="Genomic_DNA"/>
</dbReference>
<name>A0A0D2M7R0_9CHLO</name>
<dbReference type="PANTHER" id="PTHR47650">
    <property type="entry name" value="ZINC FINGER CCCH DOMAIN-CONTAINING PROTEIN 22"/>
    <property type="match status" value="1"/>
</dbReference>
<dbReference type="AlphaFoldDB" id="A0A0D2M7R0"/>
<reference evidence="4 5" key="1">
    <citation type="journal article" date="2013" name="BMC Genomics">
        <title>Reconstruction of the lipid metabolism for the microalga Monoraphidium neglectum from its genome sequence reveals characteristics suitable for biofuel production.</title>
        <authorList>
            <person name="Bogen C."/>
            <person name="Al-Dilaimi A."/>
            <person name="Albersmeier A."/>
            <person name="Wichmann J."/>
            <person name="Grundmann M."/>
            <person name="Rupp O."/>
            <person name="Lauersen K.J."/>
            <person name="Blifernez-Klassen O."/>
            <person name="Kalinowski J."/>
            <person name="Goesmann A."/>
            <person name="Mussgnug J.H."/>
            <person name="Kruse O."/>
        </authorList>
    </citation>
    <scope>NUCLEOTIDE SEQUENCE [LARGE SCALE GENOMIC DNA]</scope>
    <source>
        <strain evidence="4 5">SAG 48.87</strain>
    </source>
</reference>
<sequence>MADEAVQLEAELRQQLDEQRASLAEVNDMLQLDPGSEELQALVEQLAEAVQQLQAALLDLKKQRMLMELDAMEAGVAAAAAAPLNAAEVAAVLPADAAPGPVTGAAGGVQGFPCSDGREHRGRGASGSVSDGDGGGGSESSGESGSGSSGSSSGSSGGSSSDSEGEPEEGHGGLGLGGALGHARAAAKAGAQTETVLFAAWEDHGRGIASKLLARMGYKAGAGLGKGGSGLVEPLTAEQLPKQRGLGHRKHHHHKHSKHHKHRDGEGGEAGADGGGGGGGGGGGAEGEGEGEARARKRPRGGERARRRKEAHAARADKQRRADGRQAAELAGEAPGLFGFINQVQRLQEMAQRNKGNAGLSGQIEAKLAEARRELEEARGAARAVHRSVNQREAERRWTKF</sequence>
<keyword evidence="1" id="KW-0175">Coiled coil</keyword>
<gene>
    <name evidence="4" type="ORF">MNEG_8555</name>
</gene>
<dbReference type="Pfam" id="PF01585">
    <property type="entry name" value="G-patch"/>
    <property type="match status" value="1"/>
</dbReference>
<evidence type="ECO:0000256" key="1">
    <source>
        <dbReference type="SAM" id="Coils"/>
    </source>
</evidence>
<dbReference type="RefSeq" id="XP_013898424.1">
    <property type="nucleotide sequence ID" value="XM_014042970.1"/>
</dbReference>
<dbReference type="SMART" id="SM00443">
    <property type="entry name" value="G_patch"/>
    <property type="match status" value="1"/>
</dbReference>
<dbReference type="Proteomes" id="UP000054498">
    <property type="component" value="Unassembled WGS sequence"/>
</dbReference>
<feature type="compositionally biased region" description="Basic residues" evidence="2">
    <location>
        <begin position="295"/>
        <end position="310"/>
    </location>
</feature>
<feature type="region of interest" description="Disordered" evidence="2">
    <location>
        <begin position="380"/>
        <end position="401"/>
    </location>
</feature>
<feature type="region of interest" description="Disordered" evidence="2">
    <location>
        <begin position="242"/>
        <end position="325"/>
    </location>
</feature>
<feature type="region of interest" description="Disordered" evidence="2">
    <location>
        <begin position="109"/>
        <end position="179"/>
    </location>
</feature>
<dbReference type="GO" id="GO:0003676">
    <property type="term" value="F:nucleic acid binding"/>
    <property type="evidence" value="ECO:0007669"/>
    <property type="project" value="InterPro"/>
</dbReference>
<feature type="domain" description="G-patch" evidence="3">
    <location>
        <begin position="205"/>
        <end position="251"/>
    </location>
</feature>
<dbReference type="PANTHER" id="PTHR47650:SF2">
    <property type="entry name" value="ZINC FINGER CCCH DOMAIN-CONTAINING PROTEIN 22"/>
    <property type="match status" value="1"/>
</dbReference>
<dbReference type="PROSITE" id="PS50174">
    <property type="entry name" value="G_PATCH"/>
    <property type="match status" value="1"/>
</dbReference>
<feature type="coiled-coil region" evidence="1">
    <location>
        <begin position="2"/>
        <end position="70"/>
    </location>
</feature>
<protein>
    <recommendedName>
        <fullName evidence="3">G-patch domain-containing protein</fullName>
    </recommendedName>
</protein>
<accession>A0A0D2M7R0</accession>
<dbReference type="KEGG" id="mng:MNEG_8555"/>
<organism evidence="4 5">
    <name type="scientific">Monoraphidium neglectum</name>
    <dbReference type="NCBI Taxonomy" id="145388"/>
    <lineage>
        <taxon>Eukaryota</taxon>
        <taxon>Viridiplantae</taxon>
        <taxon>Chlorophyta</taxon>
        <taxon>core chlorophytes</taxon>
        <taxon>Chlorophyceae</taxon>
        <taxon>CS clade</taxon>
        <taxon>Sphaeropleales</taxon>
        <taxon>Selenastraceae</taxon>
        <taxon>Monoraphidium</taxon>
    </lineage>
</organism>
<dbReference type="STRING" id="145388.A0A0D2M7R0"/>
<evidence type="ECO:0000256" key="2">
    <source>
        <dbReference type="SAM" id="MobiDB-lite"/>
    </source>
</evidence>
<dbReference type="OrthoDB" id="551361at2759"/>
<evidence type="ECO:0000313" key="5">
    <source>
        <dbReference type="Proteomes" id="UP000054498"/>
    </source>
</evidence>
<feature type="compositionally biased region" description="Basic and acidic residues" evidence="2">
    <location>
        <begin position="390"/>
        <end position="401"/>
    </location>
</feature>
<feature type="compositionally biased region" description="Gly residues" evidence="2">
    <location>
        <begin position="268"/>
        <end position="286"/>
    </location>
</feature>
<feature type="compositionally biased region" description="Low complexity" evidence="2">
    <location>
        <begin position="149"/>
        <end position="162"/>
    </location>
</feature>